<feature type="compositionally biased region" description="Polar residues" evidence="2">
    <location>
        <begin position="240"/>
        <end position="252"/>
    </location>
</feature>
<dbReference type="WBParaSite" id="NBR_0000658301-mRNA-1">
    <property type="protein sequence ID" value="NBR_0000658301-mRNA-1"/>
    <property type="gene ID" value="NBR_0000658301"/>
</dbReference>
<dbReference type="GO" id="GO:0008028">
    <property type="term" value="F:monocarboxylic acid transmembrane transporter activity"/>
    <property type="evidence" value="ECO:0007669"/>
    <property type="project" value="TreeGrafter"/>
</dbReference>
<dbReference type="CDD" id="cd17352">
    <property type="entry name" value="MFS_MCT_SLC16"/>
    <property type="match status" value="1"/>
</dbReference>
<dbReference type="InterPro" id="IPR050327">
    <property type="entry name" value="Proton-linked_MCT"/>
</dbReference>
<dbReference type="FunFam" id="1.20.1250.20:FF:000664">
    <property type="entry name" value="MonoCarboxylate Transporter family"/>
    <property type="match status" value="1"/>
</dbReference>
<feature type="transmembrane region" description="Helical" evidence="3">
    <location>
        <begin position="61"/>
        <end position="81"/>
    </location>
</feature>
<dbReference type="EMBL" id="UYSL01019811">
    <property type="protein sequence ID" value="VDL70173.1"/>
    <property type="molecule type" value="Genomic_DNA"/>
</dbReference>
<dbReference type="InterPro" id="IPR011701">
    <property type="entry name" value="MFS"/>
</dbReference>
<keyword evidence="6" id="KW-1185">Reference proteome</keyword>
<dbReference type="OMA" id="AMWHIIV"/>
<evidence type="ECO:0000313" key="5">
    <source>
        <dbReference type="EMBL" id="VDL70173.1"/>
    </source>
</evidence>
<accession>A0A0N4XV04</accession>
<feature type="transmembrane region" description="Helical" evidence="3">
    <location>
        <begin position="88"/>
        <end position="107"/>
    </location>
</feature>
<feature type="transmembrane region" description="Helical" evidence="3">
    <location>
        <begin position="439"/>
        <end position="458"/>
    </location>
</feature>
<feature type="transmembrane region" description="Helical" evidence="3">
    <location>
        <begin position="113"/>
        <end position="140"/>
    </location>
</feature>
<feature type="transmembrane region" description="Helical" evidence="3">
    <location>
        <begin position="352"/>
        <end position="376"/>
    </location>
</feature>
<dbReference type="PROSITE" id="PS50850">
    <property type="entry name" value="MFS"/>
    <property type="match status" value="1"/>
</dbReference>
<evidence type="ECO:0000313" key="6">
    <source>
        <dbReference type="Proteomes" id="UP000271162"/>
    </source>
</evidence>
<feature type="compositionally biased region" description="Basic and acidic residues" evidence="2">
    <location>
        <begin position="226"/>
        <end position="235"/>
    </location>
</feature>
<dbReference type="GO" id="GO:0016020">
    <property type="term" value="C:membrane"/>
    <property type="evidence" value="ECO:0007669"/>
    <property type="project" value="UniProtKB-SubCell"/>
</dbReference>
<feature type="transmembrane region" description="Helical" evidence="3">
    <location>
        <begin position="21"/>
        <end position="41"/>
    </location>
</feature>
<keyword evidence="3" id="KW-1133">Transmembrane helix</keyword>
<proteinExistence type="predicted"/>
<dbReference type="Pfam" id="PF07690">
    <property type="entry name" value="MFS_1"/>
    <property type="match status" value="1"/>
</dbReference>
<dbReference type="InterPro" id="IPR036259">
    <property type="entry name" value="MFS_trans_sf"/>
</dbReference>
<dbReference type="InterPro" id="IPR020846">
    <property type="entry name" value="MFS_dom"/>
</dbReference>
<name>A0A0N4XV04_NIPBR</name>
<feature type="transmembrane region" description="Helical" evidence="3">
    <location>
        <begin position="533"/>
        <end position="554"/>
    </location>
</feature>
<sequence length="574" mass="62164">MAKSPQETKLVPIAPDGGWGWLVVVATFFIHVFVDGFIYSLGVVVDVLQKEFHSSNKVSGLVISLLAGISYGSGPIASAVINKFGCRTATVAGAVISMAGCGASYFASAMWHLVVSVGVVMGVGFGLLYCPAIVAVTTYFEKRRSMATGLAVTGAGVGTFVFPPINDYVITNHGWRAVFILFVILLALCILCGMVYRPLPFLQVTDEEKDDEEIFGDGPDKIANPNHEDSAKQEKVALFPSSNERVSDNSADARSLPDLGSRERKYSSRRRYSVQSAGDRSVGLMNKKDVFYTGSITDVAEFKDDPDSIRSTGSLREESASAQLRTAKEVDASESSENVDGADMYKTASKMVALGLLADPVFLLFCVSNLLTSLGFNSPLYFLPMHARQGVGLSSEEASHVISVYGLSNTLGRVVFGIVADHKLPLPRGWGRDTARNRLWMYNISLAICGIVSGLMFLYKDKISLCIYSAIFGFFLAAYITLTSVVLVDLLGLEKLTNAFGLLLLWQGVGTVFGPPVAGILADITHSYNPSFIFCGIVLLVSTFHLEDCFMYFLEYHGSVLEPQQFAPDQSLPT</sequence>
<comment type="subcellular location">
    <subcellularLocation>
        <location evidence="1">Membrane</location>
        <topology evidence="1">Multi-pass membrane protein</topology>
    </subcellularLocation>
</comment>
<dbReference type="PANTHER" id="PTHR11360">
    <property type="entry name" value="MONOCARBOXYLATE TRANSPORTER"/>
    <property type="match status" value="1"/>
</dbReference>
<feature type="transmembrane region" description="Helical" evidence="3">
    <location>
        <begin position="177"/>
        <end position="196"/>
    </location>
</feature>
<feature type="transmembrane region" description="Helical" evidence="3">
    <location>
        <begin position="465"/>
        <end position="487"/>
    </location>
</feature>
<keyword evidence="3" id="KW-0812">Transmembrane</keyword>
<keyword evidence="3" id="KW-0472">Membrane</keyword>
<evidence type="ECO:0000256" key="1">
    <source>
        <dbReference type="ARBA" id="ARBA00004141"/>
    </source>
</evidence>
<reference evidence="7" key="1">
    <citation type="submission" date="2017-02" db="UniProtKB">
        <authorList>
            <consortium name="WormBaseParasite"/>
        </authorList>
    </citation>
    <scope>IDENTIFICATION</scope>
</reference>
<dbReference type="AlphaFoldDB" id="A0A0N4XV04"/>
<dbReference type="STRING" id="27835.A0A0N4XV04"/>
<reference evidence="5 6" key="2">
    <citation type="submission" date="2018-11" db="EMBL/GenBank/DDBJ databases">
        <authorList>
            <consortium name="Pathogen Informatics"/>
        </authorList>
    </citation>
    <scope>NUCLEOTIDE SEQUENCE [LARGE SCALE GENOMIC DNA]</scope>
</reference>
<feature type="transmembrane region" description="Helical" evidence="3">
    <location>
        <begin position="147"/>
        <end position="165"/>
    </location>
</feature>
<feature type="domain" description="Major facilitator superfamily (MFS) profile" evidence="4">
    <location>
        <begin position="20"/>
        <end position="560"/>
    </location>
</feature>
<evidence type="ECO:0000256" key="2">
    <source>
        <dbReference type="SAM" id="MobiDB-lite"/>
    </source>
</evidence>
<dbReference type="SUPFAM" id="SSF103473">
    <property type="entry name" value="MFS general substrate transporter"/>
    <property type="match status" value="1"/>
</dbReference>
<dbReference type="Proteomes" id="UP000271162">
    <property type="component" value="Unassembled WGS sequence"/>
</dbReference>
<protein>
    <submittedName>
        <fullName evidence="7">EG:103B4.3 protein (inferred by orthology to a D. melanogaster protein)</fullName>
    </submittedName>
</protein>
<evidence type="ECO:0000313" key="7">
    <source>
        <dbReference type="WBParaSite" id="NBR_0000658301-mRNA-1"/>
    </source>
</evidence>
<feature type="transmembrane region" description="Helical" evidence="3">
    <location>
        <begin position="499"/>
        <end position="521"/>
    </location>
</feature>
<gene>
    <name evidence="5" type="ORF">NBR_LOCUS6584</name>
</gene>
<evidence type="ECO:0000259" key="4">
    <source>
        <dbReference type="PROSITE" id="PS50850"/>
    </source>
</evidence>
<dbReference type="PANTHER" id="PTHR11360:SF284">
    <property type="entry name" value="EG:103B4.3 PROTEIN-RELATED"/>
    <property type="match status" value="1"/>
</dbReference>
<evidence type="ECO:0000256" key="3">
    <source>
        <dbReference type="SAM" id="Phobius"/>
    </source>
</evidence>
<feature type="region of interest" description="Disordered" evidence="2">
    <location>
        <begin position="212"/>
        <end position="274"/>
    </location>
</feature>
<organism evidence="7">
    <name type="scientific">Nippostrongylus brasiliensis</name>
    <name type="common">Rat hookworm</name>
    <dbReference type="NCBI Taxonomy" id="27835"/>
    <lineage>
        <taxon>Eukaryota</taxon>
        <taxon>Metazoa</taxon>
        <taxon>Ecdysozoa</taxon>
        <taxon>Nematoda</taxon>
        <taxon>Chromadorea</taxon>
        <taxon>Rhabditida</taxon>
        <taxon>Rhabditina</taxon>
        <taxon>Rhabditomorpha</taxon>
        <taxon>Strongyloidea</taxon>
        <taxon>Heligmosomidae</taxon>
        <taxon>Nippostrongylus</taxon>
    </lineage>
</organism>
<dbReference type="Gene3D" id="1.20.1250.20">
    <property type="entry name" value="MFS general substrate transporter like domains"/>
    <property type="match status" value="2"/>
</dbReference>